<protein>
    <submittedName>
        <fullName evidence="1">Uncharacterized protein</fullName>
    </submittedName>
</protein>
<reference evidence="1" key="1">
    <citation type="submission" date="2015-04" db="UniProtKB">
        <authorList>
            <consortium name="EnsemblPlants"/>
        </authorList>
    </citation>
    <scope>IDENTIFICATION</scope>
</reference>
<evidence type="ECO:0000313" key="2">
    <source>
        <dbReference type="Proteomes" id="UP000026962"/>
    </source>
</evidence>
<keyword evidence="2" id="KW-1185">Reference proteome</keyword>
<proteinExistence type="predicted"/>
<dbReference type="Gramene" id="OPUNC07G08910.1">
    <property type="protein sequence ID" value="OPUNC07G08910.1"/>
    <property type="gene ID" value="OPUNC07G08910"/>
</dbReference>
<reference evidence="1" key="2">
    <citation type="submission" date="2018-05" db="EMBL/GenBank/DDBJ databases">
        <title>OpunRS2 (Oryza punctata Reference Sequence Version 2).</title>
        <authorList>
            <person name="Zhang J."/>
            <person name="Kudrna D."/>
            <person name="Lee S."/>
            <person name="Talag J."/>
            <person name="Welchert J."/>
            <person name="Wing R.A."/>
        </authorList>
    </citation>
    <scope>NUCLEOTIDE SEQUENCE [LARGE SCALE GENOMIC DNA]</scope>
</reference>
<sequence length="69" mass="7261">MVAGVAHVEHGGRDFAVLHVESLQVEELKDTAATALADAEASRDASCQVVARSKAACQQAERELKVSKA</sequence>
<organism evidence="1">
    <name type="scientific">Oryza punctata</name>
    <name type="common">Red rice</name>
    <dbReference type="NCBI Taxonomy" id="4537"/>
    <lineage>
        <taxon>Eukaryota</taxon>
        <taxon>Viridiplantae</taxon>
        <taxon>Streptophyta</taxon>
        <taxon>Embryophyta</taxon>
        <taxon>Tracheophyta</taxon>
        <taxon>Spermatophyta</taxon>
        <taxon>Magnoliopsida</taxon>
        <taxon>Liliopsida</taxon>
        <taxon>Poales</taxon>
        <taxon>Poaceae</taxon>
        <taxon>BOP clade</taxon>
        <taxon>Oryzoideae</taxon>
        <taxon>Oryzeae</taxon>
        <taxon>Oryzinae</taxon>
        <taxon>Oryza</taxon>
    </lineage>
</organism>
<dbReference type="Proteomes" id="UP000026962">
    <property type="component" value="Chromosome 7"/>
</dbReference>
<name>A0A0E0LJ62_ORYPU</name>
<dbReference type="EnsemblPlants" id="OPUNC07G08910.1">
    <property type="protein sequence ID" value="OPUNC07G08910.1"/>
    <property type="gene ID" value="OPUNC07G08910"/>
</dbReference>
<accession>A0A0E0LJ62</accession>
<dbReference type="HOGENOM" id="CLU_2780288_0_0_1"/>
<evidence type="ECO:0000313" key="1">
    <source>
        <dbReference type="EnsemblPlants" id="OPUNC07G08910.1"/>
    </source>
</evidence>
<dbReference type="AlphaFoldDB" id="A0A0E0LJ62"/>